<dbReference type="InterPro" id="IPR005135">
    <property type="entry name" value="Endo/exonuclease/phosphatase"/>
</dbReference>
<name>A0A2V1DS94_9PLEO</name>
<dbReference type="EMBL" id="KZ805368">
    <property type="protein sequence ID" value="PVI00762.1"/>
    <property type="molecule type" value="Genomic_DNA"/>
</dbReference>
<keyword evidence="3" id="KW-0540">Nuclease</keyword>
<keyword evidence="1" id="KW-0732">Signal</keyword>
<organism evidence="3 4">
    <name type="scientific">Periconia macrospinosa</name>
    <dbReference type="NCBI Taxonomy" id="97972"/>
    <lineage>
        <taxon>Eukaryota</taxon>
        <taxon>Fungi</taxon>
        <taxon>Dikarya</taxon>
        <taxon>Ascomycota</taxon>
        <taxon>Pezizomycotina</taxon>
        <taxon>Dothideomycetes</taxon>
        <taxon>Pleosporomycetidae</taxon>
        <taxon>Pleosporales</taxon>
        <taxon>Massarineae</taxon>
        <taxon>Periconiaceae</taxon>
        <taxon>Periconia</taxon>
    </lineage>
</organism>
<gene>
    <name evidence="3" type="ORF">DM02DRAFT_376330</name>
</gene>
<feature type="domain" description="Endonuclease/exonuclease/phosphatase" evidence="2">
    <location>
        <begin position="27"/>
        <end position="299"/>
    </location>
</feature>
<dbReference type="PANTHER" id="PTHR12121">
    <property type="entry name" value="CARBON CATABOLITE REPRESSOR PROTEIN 4"/>
    <property type="match status" value="1"/>
</dbReference>
<sequence>MQFPSLLLAVLLTSQTALAALPLRLVTFNIRYDASGRESGEKPWFDIFCWASSSRCREPHVVSMLNSIVNAAPSGAPTVIGLQEVLDNQLKDIKNDLDGSWAHVGVARDDGSTKGEYAPILYRTDQLRVLAWETKWLSPTPDQVSFGWGAGSRRITTTAVFEHLATGEKFIHANVHLDNVSAQARQEGIKVALTRIQAARVAYGPLAVSLTGDFNSAPYSDAFQTLANTGFFQGEMYDLAQPNKVSGSLRTTYTTFEPENSPGSRLDFIWLGAKDGFPYTVNKYEVIDNNYEGMIISDHRPVVGDVTLN</sequence>
<dbReference type="OrthoDB" id="276515at2759"/>
<feature type="signal peptide" evidence="1">
    <location>
        <begin position="1"/>
        <end position="19"/>
    </location>
</feature>
<dbReference type="Pfam" id="PF03372">
    <property type="entry name" value="Exo_endo_phos"/>
    <property type="match status" value="1"/>
</dbReference>
<dbReference type="GO" id="GO:0004519">
    <property type="term" value="F:endonuclease activity"/>
    <property type="evidence" value="ECO:0007669"/>
    <property type="project" value="UniProtKB-KW"/>
</dbReference>
<keyword evidence="4" id="KW-1185">Reference proteome</keyword>
<dbReference type="Proteomes" id="UP000244855">
    <property type="component" value="Unassembled WGS sequence"/>
</dbReference>
<dbReference type="Gene3D" id="3.60.10.10">
    <property type="entry name" value="Endonuclease/exonuclease/phosphatase"/>
    <property type="match status" value="1"/>
</dbReference>
<evidence type="ECO:0000313" key="3">
    <source>
        <dbReference type="EMBL" id="PVI00762.1"/>
    </source>
</evidence>
<keyword evidence="3" id="KW-0269">Exonuclease</keyword>
<dbReference type="CDD" id="cd09083">
    <property type="entry name" value="EEP-1"/>
    <property type="match status" value="1"/>
</dbReference>
<feature type="chain" id="PRO_5016021388" evidence="1">
    <location>
        <begin position="20"/>
        <end position="309"/>
    </location>
</feature>
<evidence type="ECO:0000259" key="2">
    <source>
        <dbReference type="Pfam" id="PF03372"/>
    </source>
</evidence>
<dbReference type="SUPFAM" id="SSF56219">
    <property type="entry name" value="DNase I-like"/>
    <property type="match status" value="1"/>
</dbReference>
<dbReference type="InterPro" id="IPR036691">
    <property type="entry name" value="Endo/exonu/phosph_ase_sf"/>
</dbReference>
<protein>
    <submittedName>
        <fullName evidence="3">Endonuclease/Exonuclease/phosphatase</fullName>
    </submittedName>
</protein>
<dbReference type="AlphaFoldDB" id="A0A2V1DS94"/>
<evidence type="ECO:0000313" key="4">
    <source>
        <dbReference type="Proteomes" id="UP000244855"/>
    </source>
</evidence>
<proteinExistence type="predicted"/>
<keyword evidence="3" id="KW-0255">Endonuclease</keyword>
<keyword evidence="3" id="KW-0378">Hydrolase</keyword>
<dbReference type="PANTHER" id="PTHR12121:SF36">
    <property type="entry name" value="ENDONUCLEASE_EXONUCLEASE_PHOSPHATASE DOMAIN-CONTAINING PROTEIN"/>
    <property type="match status" value="1"/>
</dbReference>
<evidence type="ECO:0000256" key="1">
    <source>
        <dbReference type="SAM" id="SignalP"/>
    </source>
</evidence>
<dbReference type="GO" id="GO:0000175">
    <property type="term" value="F:3'-5'-RNA exonuclease activity"/>
    <property type="evidence" value="ECO:0007669"/>
    <property type="project" value="TreeGrafter"/>
</dbReference>
<dbReference type="InterPro" id="IPR050410">
    <property type="entry name" value="CCR4/nocturin_mRNA_transcr"/>
</dbReference>
<accession>A0A2V1DS94</accession>
<reference evidence="3 4" key="1">
    <citation type="journal article" date="2018" name="Sci. Rep.">
        <title>Comparative genomics provides insights into the lifestyle and reveals functional heterogeneity of dark septate endophytic fungi.</title>
        <authorList>
            <person name="Knapp D.G."/>
            <person name="Nemeth J.B."/>
            <person name="Barry K."/>
            <person name="Hainaut M."/>
            <person name="Henrissat B."/>
            <person name="Johnson J."/>
            <person name="Kuo A."/>
            <person name="Lim J.H.P."/>
            <person name="Lipzen A."/>
            <person name="Nolan M."/>
            <person name="Ohm R.A."/>
            <person name="Tamas L."/>
            <person name="Grigoriev I.V."/>
            <person name="Spatafora J.W."/>
            <person name="Nagy L.G."/>
            <person name="Kovacs G.M."/>
        </authorList>
    </citation>
    <scope>NUCLEOTIDE SEQUENCE [LARGE SCALE GENOMIC DNA]</scope>
    <source>
        <strain evidence="3 4">DSE2036</strain>
    </source>
</reference>